<feature type="compositionally biased region" description="Polar residues" evidence="7">
    <location>
        <begin position="211"/>
        <end position="238"/>
    </location>
</feature>
<organism evidence="9 10">
    <name type="scientific">Pichia californica</name>
    <dbReference type="NCBI Taxonomy" id="460514"/>
    <lineage>
        <taxon>Eukaryota</taxon>
        <taxon>Fungi</taxon>
        <taxon>Dikarya</taxon>
        <taxon>Ascomycota</taxon>
        <taxon>Saccharomycotina</taxon>
        <taxon>Pichiomycetes</taxon>
        <taxon>Pichiales</taxon>
        <taxon>Pichiaceae</taxon>
        <taxon>Pichia</taxon>
    </lineage>
</organism>
<evidence type="ECO:0000256" key="2">
    <source>
        <dbReference type="ARBA" id="ARBA00022833"/>
    </source>
</evidence>
<keyword evidence="5" id="KW-0804">Transcription</keyword>
<feature type="compositionally biased region" description="Low complexity" evidence="7">
    <location>
        <begin position="97"/>
        <end position="125"/>
    </location>
</feature>
<dbReference type="GO" id="GO:0003677">
    <property type="term" value="F:DNA binding"/>
    <property type="evidence" value="ECO:0007669"/>
    <property type="project" value="UniProtKB-KW"/>
</dbReference>
<dbReference type="GO" id="GO:0000981">
    <property type="term" value="F:DNA-binding transcription factor activity, RNA polymerase II-specific"/>
    <property type="evidence" value="ECO:0007669"/>
    <property type="project" value="InterPro"/>
</dbReference>
<dbReference type="PROSITE" id="PS50048">
    <property type="entry name" value="ZN2_CY6_FUNGAL_2"/>
    <property type="match status" value="1"/>
</dbReference>
<dbReference type="SUPFAM" id="SSF57701">
    <property type="entry name" value="Zn2/Cys6 DNA-binding domain"/>
    <property type="match status" value="1"/>
</dbReference>
<dbReference type="PANTHER" id="PTHR31668:SF26">
    <property type="entry name" value="GLUCOSE TRANSPORT TRANSCRIPTION REGULATOR RGT1-RELATED"/>
    <property type="match status" value="1"/>
</dbReference>
<dbReference type="Pfam" id="PF00172">
    <property type="entry name" value="Zn_clus"/>
    <property type="match status" value="1"/>
</dbReference>
<dbReference type="InterPro" id="IPR036864">
    <property type="entry name" value="Zn2-C6_fun-type_DNA-bd_sf"/>
</dbReference>
<dbReference type="EMBL" id="PUHW01000423">
    <property type="protein sequence ID" value="KAG0686628.1"/>
    <property type="molecule type" value="Genomic_DNA"/>
</dbReference>
<comment type="caution">
    <text evidence="9">The sequence shown here is derived from an EMBL/GenBank/DDBJ whole genome shotgun (WGS) entry which is preliminary data.</text>
</comment>
<feature type="compositionally biased region" description="Low complexity" evidence="7">
    <location>
        <begin position="289"/>
        <end position="316"/>
    </location>
</feature>
<feature type="region of interest" description="Disordered" evidence="7">
    <location>
        <begin position="189"/>
        <end position="253"/>
    </location>
</feature>
<evidence type="ECO:0000256" key="6">
    <source>
        <dbReference type="ARBA" id="ARBA00023242"/>
    </source>
</evidence>
<feature type="region of interest" description="Disordered" evidence="7">
    <location>
        <begin position="74"/>
        <end position="141"/>
    </location>
</feature>
<feature type="region of interest" description="Disordered" evidence="7">
    <location>
        <begin position="412"/>
        <end position="433"/>
    </location>
</feature>
<keyword evidence="1" id="KW-0479">Metal-binding</keyword>
<keyword evidence="10" id="KW-1185">Reference proteome</keyword>
<evidence type="ECO:0000256" key="5">
    <source>
        <dbReference type="ARBA" id="ARBA00023163"/>
    </source>
</evidence>
<name>A0A9P7BER3_9ASCO</name>
<feature type="compositionally biased region" description="Low complexity" evidence="7">
    <location>
        <begin position="195"/>
        <end position="204"/>
    </location>
</feature>
<evidence type="ECO:0000313" key="10">
    <source>
        <dbReference type="Proteomes" id="UP000697127"/>
    </source>
</evidence>
<sequence>MSRDNTKLSNKLPSIADSLANSSITPSPTNDLETPSYSSTNSNSNPTNITSILNPSKSSADLSNLTAKINTTTFSTIESKQSPQNSQNNEDDDSSKDTGNNNSNDNDSINELNDLNENSLNNASNAEQKNMPPRKRSKVSRACDECRRKKIRCNAVFDMNLNSIVTICTSCERNDYSCTFTRIPLKRGPNKGYTKKSLSSSTSLNADLKKNISSPKTPQSPSFNNSTGIISPNQNDSPYSEKNSRSNSTNKSSLHFLPNQQQQVILPPLNSIPFNDNIDNITQINANNQNINEHNNNNNNSNNNSNTTTNDNNNQIFWKVPTDMPSIPPSINLRGRNGSIDSTHSSIKNSDSEEEFLANNPSRLSTSAFQVPFSLNSRSTRLSFTSDKDPRSSVSSSIVSSESVIQSVPGTNITSSQQQQQQQQQSSQKFSPLNQTNQMSNISQFKQLNNSNLTIPEYKEAIPLLLDHYYSTLYLQYPLLPNLEIIKISINSIIDNSDFYSIIELFYVALQSIGVITDLTIQKQTISNINNNQTTSSNNEKLQNQSSDSIISIKFSDITRCFEIFTSMYLSKSLIYQSVPGKIILTSTLLLLNYAIVISGYKYSLGFGIAFSYFKDWLIFKEGYESPCFANLIQLVSLDSLHTLYYGLPRSSTVCFAIDPTFISTFVKEVKFPQGIDLEWLCIGLHLVVLNNNLQELDTLNKLDSIEVTGTEYKFMSIIKLYYDLFIYCRNLNLKLQQIILNYNSNIDKSSLNEVLKTFIYNVELDISKISKKLTNLIDEQIDDIELTKPNPLIALVLIKCTHISINIQIFVKSIIHLNEVLDSNNSMNKSNFNTLTNNDINIANRTRSDSDASIDSFNGVNTFSDFSSAISDCNKRFSKLKENMGSNILRCQNITHTHQHSHELINLLINTEKADIIVPRTSLNSNKGGIDYTVVIQHWI</sequence>
<keyword evidence="4" id="KW-0238">DNA-binding</keyword>
<dbReference type="PANTHER" id="PTHR31668">
    <property type="entry name" value="GLUCOSE TRANSPORT TRANSCRIPTION REGULATOR RGT1-RELATED-RELATED"/>
    <property type="match status" value="1"/>
</dbReference>
<dbReference type="AlphaFoldDB" id="A0A9P7BER3"/>
<feature type="compositionally biased region" description="Low complexity" evidence="7">
    <location>
        <begin position="34"/>
        <end position="52"/>
    </location>
</feature>
<dbReference type="InterPro" id="IPR001138">
    <property type="entry name" value="Zn2Cys6_DnaBD"/>
</dbReference>
<evidence type="ECO:0000256" key="4">
    <source>
        <dbReference type="ARBA" id="ARBA00023125"/>
    </source>
</evidence>
<keyword evidence="3" id="KW-0805">Transcription regulation</keyword>
<keyword evidence="2" id="KW-0862">Zinc</keyword>
<protein>
    <submittedName>
        <fullName evidence="9">E3 ubiquitin-protein ligase arih2</fullName>
    </submittedName>
</protein>
<gene>
    <name evidence="9" type="primary">ARIH2_5</name>
    <name evidence="9" type="ORF">C6P40_003671</name>
</gene>
<feature type="domain" description="Zn(2)-C6 fungal-type" evidence="8">
    <location>
        <begin position="142"/>
        <end position="180"/>
    </location>
</feature>
<feature type="non-terminal residue" evidence="9">
    <location>
        <position position="1"/>
    </location>
</feature>
<feature type="compositionally biased region" description="Polar residues" evidence="7">
    <location>
        <begin position="19"/>
        <end position="33"/>
    </location>
</feature>
<evidence type="ECO:0000256" key="7">
    <source>
        <dbReference type="SAM" id="MobiDB-lite"/>
    </source>
</evidence>
<dbReference type="CDD" id="cd00067">
    <property type="entry name" value="GAL4"/>
    <property type="match status" value="1"/>
</dbReference>
<feature type="compositionally biased region" description="Polar residues" evidence="7">
    <location>
        <begin position="339"/>
        <end position="349"/>
    </location>
</feature>
<feature type="compositionally biased region" description="Polar residues" evidence="7">
    <location>
        <begin position="74"/>
        <end position="88"/>
    </location>
</feature>
<accession>A0A9P7BER3</accession>
<dbReference type="GO" id="GO:0008270">
    <property type="term" value="F:zinc ion binding"/>
    <property type="evidence" value="ECO:0007669"/>
    <property type="project" value="InterPro"/>
</dbReference>
<proteinExistence type="predicted"/>
<reference evidence="9" key="1">
    <citation type="submission" date="2020-11" db="EMBL/GenBank/DDBJ databases">
        <title>Kefir isolates.</title>
        <authorList>
            <person name="Marcisauskas S."/>
            <person name="Kim Y."/>
            <person name="Blasche S."/>
        </authorList>
    </citation>
    <scope>NUCLEOTIDE SEQUENCE</scope>
    <source>
        <strain evidence="9">Olga-1</strain>
    </source>
</reference>
<dbReference type="InterPro" id="IPR050797">
    <property type="entry name" value="Carb_Metab_Trans_Reg"/>
</dbReference>
<evidence type="ECO:0000256" key="3">
    <source>
        <dbReference type="ARBA" id="ARBA00023015"/>
    </source>
</evidence>
<feature type="compositionally biased region" description="Low complexity" evidence="7">
    <location>
        <begin position="415"/>
        <end position="428"/>
    </location>
</feature>
<evidence type="ECO:0000256" key="1">
    <source>
        <dbReference type="ARBA" id="ARBA00022723"/>
    </source>
</evidence>
<feature type="region of interest" description="Disordered" evidence="7">
    <location>
        <begin position="289"/>
        <end position="359"/>
    </location>
</feature>
<dbReference type="Gene3D" id="4.10.240.10">
    <property type="entry name" value="Zn(2)-C6 fungal-type DNA-binding domain"/>
    <property type="match status" value="1"/>
</dbReference>
<dbReference type="Proteomes" id="UP000697127">
    <property type="component" value="Unassembled WGS sequence"/>
</dbReference>
<keyword evidence="6" id="KW-0539">Nucleus</keyword>
<feature type="region of interest" description="Disordered" evidence="7">
    <location>
        <begin position="1"/>
        <end position="59"/>
    </location>
</feature>
<evidence type="ECO:0000259" key="8">
    <source>
        <dbReference type="PROSITE" id="PS50048"/>
    </source>
</evidence>
<dbReference type="SMART" id="SM00066">
    <property type="entry name" value="GAL4"/>
    <property type="match status" value="1"/>
</dbReference>
<evidence type="ECO:0000313" key="9">
    <source>
        <dbReference type="EMBL" id="KAG0686628.1"/>
    </source>
</evidence>